<feature type="coiled-coil region" evidence="10">
    <location>
        <begin position="412"/>
        <end position="526"/>
    </location>
</feature>
<dbReference type="AlphaFoldDB" id="D5V163"/>
<dbReference type="InterPro" id="IPR001270">
    <property type="entry name" value="ClpA/B"/>
</dbReference>
<dbReference type="GO" id="GO:0016887">
    <property type="term" value="F:ATP hydrolysis activity"/>
    <property type="evidence" value="ECO:0007669"/>
    <property type="project" value="InterPro"/>
</dbReference>
<dbReference type="Gene3D" id="1.10.8.60">
    <property type="match status" value="1"/>
</dbReference>
<dbReference type="Gene3D" id="3.40.50.300">
    <property type="entry name" value="P-loop containing nucleotide triphosphate hydrolases"/>
    <property type="match status" value="3"/>
</dbReference>
<dbReference type="PANTHER" id="PTHR11638:SF18">
    <property type="entry name" value="HEAT SHOCK PROTEIN 104"/>
    <property type="match status" value="1"/>
</dbReference>
<dbReference type="FunFam" id="3.40.50.300:FF:000025">
    <property type="entry name" value="ATP-dependent Clp protease subunit"/>
    <property type="match status" value="1"/>
</dbReference>
<evidence type="ECO:0000313" key="12">
    <source>
        <dbReference type="EMBL" id="ADG94025.1"/>
    </source>
</evidence>
<proteinExistence type="inferred from homology"/>
<dbReference type="CDD" id="cd00009">
    <property type="entry name" value="AAA"/>
    <property type="match status" value="1"/>
</dbReference>
<dbReference type="CDD" id="cd19499">
    <property type="entry name" value="RecA-like_ClpB_Hsp104-like"/>
    <property type="match status" value="1"/>
</dbReference>
<keyword evidence="6 9" id="KW-0143">Chaperone</keyword>
<keyword evidence="10" id="KW-0175">Coiled coil</keyword>
<evidence type="ECO:0000256" key="5">
    <source>
        <dbReference type="ARBA" id="ARBA00022840"/>
    </source>
</evidence>
<dbReference type="InterPro" id="IPR036628">
    <property type="entry name" value="Clp_N_dom_sf"/>
</dbReference>
<organism evidence="12 13">
    <name type="scientific">Arcobacter nitrofigilis (strain ATCC 33309 / DSM 7299 / CCUG 15893 / LMG 7604 / NCTC 12251 / CI)</name>
    <name type="common">Campylobacter nitrofigilis</name>
    <dbReference type="NCBI Taxonomy" id="572480"/>
    <lineage>
        <taxon>Bacteria</taxon>
        <taxon>Pseudomonadati</taxon>
        <taxon>Campylobacterota</taxon>
        <taxon>Epsilonproteobacteria</taxon>
        <taxon>Campylobacterales</taxon>
        <taxon>Arcobacteraceae</taxon>
        <taxon>Arcobacter</taxon>
    </lineage>
</organism>
<evidence type="ECO:0000256" key="2">
    <source>
        <dbReference type="ARBA" id="ARBA00017574"/>
    </source>
</evidence>
<dbReference type="OrthoDB" id="9803641at2"/>
<dbReference type="Pfam" id="PF10431">
    <property type="entry name" value="ClpB_D2-small"/>
    <property type="match status" value="1"/>
</dbReference>
<dbReference type="PROSITE" id="PS51903">
    <property type="entry name" value="CLP_R"/>
    <property type="match status" value="1"/>
</dbReference>
<dbReference type="InterPro" id="IPR041546">
    <property type="entry name" value="ClpA/ClpB_AAA_lid"/>
</dbReference>
<gene>
    <name evidence="12" type="ordered locus">Arnit_2374</name>
</gene>
<keyword evidence="5 9" id="KW-0067">ATP-binding</keyword>
<dbReference type="InterPro" id="IPR019489">
    <property type="entry name" value="Clp_ATPase_C"/>
</dbReference>
<dbReference type="PRINTS" id="PR00300">
    <property type="entry name" value="CLPPROTEASEA"/>
</dbReference>
<dbReference type="SUPFAM" id="SSF52540">
    <property type="entry name" value="P-loop containing nucleoside triphosphate hydrolases"/>
    <property type="match status" value="2"/>
</dbReference>
<dbReference type="PROSITE" id="PS00870">
    <property type="entry name" value="CLPAB_1"/>
    <property type="match status" value="1"/>
</dbReference>
<keyword evidence="3 8" id="KW-0677">Repeat</keyword>
<dbReference type="GO" id="GO:0005524">
    <property type="term" value="F:ATP binding"/>
    <property type="evidence" value="ECO:0007669"/>
    <property type="project" value="UniProtKB-KW"/>
</dbReference>
<dbReference type="GO" id="GO:0005737">
    <property type="term" value="C:cytoplasm"/>
    <property type="evidence" value="ECO:0007669"/>
    <property type="project" value="TreeGrafter"/>
</dbReference>
<dbReference type="InterPro" id="IPR028299">
    <property type="entry name" value="ClpA/B_CS2"/>
</dbReference>
<feature type="domain" description="Clp R" evidence="11">
    <location>
        <begin position="5"/>
        <end position="147"/>
    </location>
</feature>
<dbReference type="GO" id="GO:0034605">
    <property type="term" value="P:cellular response to heat"/>
    <property type="evidence" value="ECO:0007669"/>
    <property type="project" value="TreeGrafter"/>
</dbReference>
<dbReference type="EMBL" id="CP001999">
    <property type="protein sequence ID" value="ADG94025.1"/>
    <property type="molecule type" value="Genomic_DNA"/>
</dbReference>
<evidence type="ECO:0000259" key="11">
    <source>
        <dbReference type="PROSITE" id="PS51903"/>
    </source>
</evidence>
<dbReference type="InterPro" id="IPR027417">
    <property type="entry name" value="P-loop_NTPase"/>
</dbReference>
<dbReference type="KEGG" id="ant:Arnit_2374"/>
<name>D5V163_ARCNC</name>
<comment type="similarity">
    <text evidence="1 9">Belongs to the ClpA/ClpB family.</text>
</comment>
<dbReference type="eggNOG" id="COG0542">
    <property type="taxonomic scope" value="Bacteria"/>
</dbReference>
<evidence type="ECO:0000256" key="4">
    <source>
        <dbReference type="ARBA" id="ARBA00022741"/>
    </source>
</evidence>
<dbReference type="HOGENOM" id="CLU_005070_4_0_7"/>
<dbReference type="Pfam" id="PF07724">
    <property type="entry name" value="AAA_2"/>
    <property type="match status" value="1"/>
</dbReference>
<evidence type="ECO:0000256" key="10">
    <source>
        <dbReference type="SAM" id="Coils"/>
    </source>
</evidence>
<dbReference type="Pfam" id="PF17871">
    <property type="entry name" value="AAA_lid_9"/>
    <property type="match status" value="1"/>
</dbReference>
<dbReference type="InterPro" id="IPR018368">
    <property type="entry name" value="ClpA/B_CS1"/>
</dbReference>
<accession>D5V163</accession>
<evidence type="ECO:0000256" key="1">
    <source>
        <dbReference type="ARBA" id="ARBA00008675"/>
    </source>
</evidence>
<keyword evidence="4 9" id="KW-0547">Nucleotide-binding</keyword>
<reference evidence="12 13" key="1">
    <citation type="journal article" date="2010" name="Stand. Genomic Sci.">
        <title>Complete genome sequence of Arcobacter nitrofigilis type strain (CI).</title>
        <authorList>
            <person name="Pati A."/>
            <person name="Gronow S."/>
            <person name="Lapidus A."/>
            <person name="Copeland A."/>
            <person name="Glavina Del Rio T."/>
            <person name="Nolan M."/>
            <person name="Lucas S."/>
            <person name="Tice H."/>
            <person name="Cheng J.F."/>
            <person name="Han C."/>
            <person name="Chertkov O."/>
            <person name="Bruce D."/>
            <person name="Tapia R."/>
            <person name="Goodwin L."/>
            <person name="Pitluck S."/>
            <person name="Liolios K."/>
            <person name="Ivanova N."/>
            <person name="Mavromatis K."/>
            <person name="Chen A."/>
            <person name="Palaniappan K."/>
            <person name="Land M."/>
            <person name="Hauser L."/>
            <person name="Chang Y.J."/>
            <person name="Jeffries C.D."/>
            <person name="Detter J.C."/>
            <person name="Rohde M."/>
            <person name="Goker M."/>
            <person name="Bristow J."/>
            <person name="Eisen J.A."/>
            <person name="Markowitz V."/>
            <person name="Hugenholtz P."/>
            <person name="Klenk H.P."/>
            <person name="Kyrpides N.C."/>
        </authorList>
    </citation>
    <scope>NUCLEOTIDE SEQUENCE [LARGE SCALE GENOMIC DNA]</scope>
    <source>
        <strain evidence="13">ATCC 33309 / DSM 7299 / CCUG 15893 / LMG 7604 / NCTC 12251 / CI</strain>
    </source>
</reference>
<evidence type="ECO:0000256" key="8">
    <source>
        <dbReference type="PROSITE-ProRule" id="PRU01251"/>
    </source>
</evidence>
<dbReference type="InterPro" id="IPR003959">
    <property type="entry name" value="ATPase_AAA_core"/>
</dbReference>
<dbReference type="SMART" id="SM00382">
    <property type="entry name" value="AAA"/>
    <property type="match status" value="2"/>
</dbReference>
<dbReference type="Pfam" id="PF00004">
    <property type="entry name" value="AAA"/>
    <property type="match status" value="1"/>
</dbReference>
<dbReference type="Proteomes" id="UP000000939">
    <property type="component" value="Chromosome"/>
</dbReference>
<dbReference type="SMART" id="SM01086">
    <property type="entry name" value="ClpB_D2-small"/>
    <property type="match status" value="1"/>
</dbReference>
<dbReference type="FunFam" id="3.40.50.300:FF:000010">
    <property type="entry name" value="Chaperone clpB 1, putative"/>
    <property type="match status" value="1"/>
</dbReference>
<dbReference type="PROSITE" id="PS00871">
    <property type="entry name" value="CLPAB_2"/>
    <property type="match status" value="1"/>
</dbReference>
<evidence type="ECO:0000256" key="7">
    <source>
        <dbReference type="ARBA" id="ARBA00026057"/>
    </source>
</evidence>
<evidence type="ECO:0000313" key="13">
    <source>
        <dbReference type="Proteomes" id="UP000000939"/>
    </source>
</evidence>
<dbReference type="STRING" id="572480.Arnit_2374"/>
<dbReference type="SUPFAM" id="SSF81923">
    <property type="entry name" value="Double Clp-N motif"/>
    <property type="match status" value="1"/>
</dbReference>
<dbReference type="InterPro" id="IPR004176">
    <property type="entry name" value="Clp_R_N"/>
</dbReference>
<protein>
    <recommendedName>
        <fullName evidence="2">Chaperone protein ClpB</fullName>
    </recommendedName>
</protein>
<evidence type="ECO:0000256" key="3">
    <source>
        <dbReference type="ARBA" id="ARBA00022737"/>
    </source>
</evidence>
<dbReference type="InterPro" id="IPR050130">
    <property type="entry name" value="ClpA_ClpB"/>
</dbReference>
<dbReference type="Gene3D" id="1.10.1780.10">
    <property type="entry name" value="Clp, N-terminal domain"/>
    <property type="match status" value="1"/>
</dbReference>
<dbReference type="InterPro" id="IPR003593">
    <property type="entry name" value="AAA+_ATPase"/>
</dbReference>
<evidence type="ECO:0000256" key="6">
    <source>
        <dbReference type="ARBA" id="ARBA00023186"/>
    </source>
</evidence>
<evidence type="ECO:0000256" key="9">
    <source>
        <dbReference type="RuleBase" id="RU004432"/>
    </source>
</evidence>
<dbReference type="Pfam" id="PF02861">
    <property type="entry name" value="Clp_N"/>
    <property type="match status" value="1"/>
</dbReference>
<dbReference type="RefSeq" id="WP_013136170.1">
    <property type="nucleotide sequence ID" value="NC_014166.1"/>
</dbReference>
<dbReference type="FunFam" id="3.40.50.300:FF:000120">
    <property type="entry name" value="ATP-dependent chaperone ClpB"/>
    <property type="match status" value="1"/>
</dbReference>
<keyword evidence="13" id="KW-1185">Reference proteome</keyword>
<dbReference type="PANTHER" id="PTHR11638">
    <property type="entry name" value="ATP-DEPENDENT CLP PROTEASE"/>
    <property type="match status" value="1"/>
</dbReference>
<sequence>MNKIFEKLTNQMAESIDSSVALALHNKNQEVEVIHMLWALLTNTNSVLNQLLNKMNIDKTALVLEAKSHASSLPTVSTVTKENIKLSRSFIDSLQKAEGQMATLGDKFIAIDSWLIANFDNKVFKEVLGKYIDLREAKKELEAIRGGSVIDSASGDENLEALGKYGIDLNQQAIEGKLDPVIGRDEQIQRMMQILIRKTKNNPILLGEPGTGKTAIAEGLAQRIVAKDVPLSLQNKRVVTLDMSALIAGAKYRGEFEDRLKSVIDEVKKAGNVILFIDEIHTIIGAGASEGSMDAANILKPALARGELHTIGATTLKEYRKYFEKDTAMQRRFQPITVDEPSVNEALQILRGIKEKLETFHSVNINDSALVAAAKLSDRYISDRFLPDKAIDLIDEAAAELKMQIESEPIVLSNVKRAIQTLMVEKEALKMEKSKKNSERIEAIEKELANLNEEQRALETRFLNEKETFNKASTLKVRIDELKTKALAAKRESRFEEAASIEYGEIPELEKQVKENEEKWDKMQEAGTLLRNSVDEDAIASIVSRWTGIPVNKMLNSDKQKILEIESVLKKDVKGQDEALKAISRAIKRNKAGLSDDSKPIGSFMFLGPTGVGKTESAKSLAKFLFDDEKSLIRFDMSEYMEKHAVSRLIGAAPGYVGYEEGGQLTEAVRRKPYSVILFDEIEKAHPDVFNILLQVLDDGRLTDNKGVTIDFKNTIIILTSNIGSSKIIEIADKDKRREEVFLEIKNYFKPEFLNRLDDIIIFEQLGLDSITNIVSILFEDIKKKVEDKDIQIELTQSAKEFIAKVGFDPVYGARPLKRAIYEIVEDKLADLILEDKIGAGSKVVFDVQNDEVIAKI</sequence>
<comment type="subunit">
    <text evidence="7">Homohexamer. The oligomerization is ATP-dependent.</text>
</comment>